<protein>
    <submittedName>
        <fullName evidence="2">Uncharacterized protein</fullName>
    </submittedName>
</protein>
<name>A0A3S0HKV4_9BACT</name>
<organism evidence="2 3">
    <name type="scientific">Hymenobacter gummosus</name>
    <dbReference type="NCBI Taxonomy" id="1776032"/>
    <lineage>
        <taxon>Bacteria</taxon>
        <taxon>Pseudomonadati</taxon>
        <taxon>Bacteroidota</taxon>
        <taxon>Cytophagia</taxon>
        <taxon>Cytophagales</taxon>
        <taxon>Hymenobacteraceae</taxon>
        <taxon>Hymenobacter</taxon>
    </lineage>
</organism>
<feature type="transmembrane region" description="Helical" evidence="1">
    <location>
        <begin position="51"/>
        <end position="71"/>
    </location>
</feature>
<sequence>MSTRSRCRWLFVAGWAAATLGPYVALFGSAALTMGVDVQMHNTYFVVGPAGALQGLALLLTPLVGAVYLLIMRRLGRTALWVIGLLALLLIYLCGGLIEALAQLAPVAHLREYPGGAAGQAPVGSSLLRLIPGLRLLQVLFGLAALLAGRALGRRSPQTSPPDFHL</sequence>
<keyword evidence="1" id="KW-0472">Membrane</keyword>
<evidence type="ECO:0000313" key="3">
    <source>
        <dbReference type="Proteomes" id="UP000282184"/>
    </source>
</evidence>
<evidence type="ECO:0000256" key="1">
    <source>
        <dbReference type="SAM" id="Phobius"/>
    </source>
</evidence>
<feature type="transmembrane region" description="Helical" evidence="1">
    <location>
        <begin position="78"/>
        <end position="98"/>
    </location>
</feature>
<gene>
    <name evidence="2" type="ORF">EJV47_19610</name>
</gene>
<keyword evidence="1" id="KW-1133">Transmembrane helix</keyword>
<dbReference type="AlphaFoldDB" id="A0A3S0HKV4"/>
<proteinExistence type="predicted"/>
<reference evidence="2 3" key="1">
    <citation type="submission" date="2018-12" db="EMBL/GenBank/DDBJ databases">
        <title>Hymenobacter gummosus sp. nov., isolated from a spring.</title>
        <authorList>
            <person name="Nie L."/>
        </authorList>
    </citation>
    <scope>NUCLEOTIDE SEQUENCE [LARGE SCALE GENOMIC DNA]</scope>
    <source>
        <strain evidence="2 3">KCTC 52166</strain>
    </source>
</reference>
<dbReference type="RefSeq" id="WP_126694905.1">
    <property type="nucleotide sequence ID" value="NZ_RXOF01000013.1"/>
</dbReference>
<keyword evidence="1" id="KW-0812">Transmembrane</keyword>
<feature type="transmembrane region" description="Helical" evidence="1">
    <location>
        <begin position="136"/>
        <end position="153"/>
    </location>
</feature>
<accession>A0A3S0HKV4</accession>
<dbReference type="Proteomes" id="UP000282184">
    <property type="component" value="Unassembled WGS sequence"/>
</dbReference>
<comment type="caution">
    <text evidence="2">The sequence shown here is derived from an EMBL/GenBank/DDBJ whole genome shotgun (WGS) entry which is preliminary data.</text>
</comment>
<evidence type="ECO:0000313" key="2">
    <source>
        <dbReference type="EMBL" id="RTQ47106.1"/>
    </source>
</evidence>
<keyword evidence="3" id="KW-1185">Reference proteome</keyword>
<dbReference type="EMBL" id="RXOF01000013">
    <property type="protein sequence ID" value="RTQ47106.1"/>
    <property type="molecule type" value="Genomic_DNA"/>
</dbReference>